<dbReference type="Pfam" id="PF00135">
    <property type="entry name" value="COesterase"/>
    <property type="match status" value="1"/>
</dbReference>
<accession>A0A6P8KPJ5</accession>
<evidence type="ECO:0000256" key="5">
    <source>
        <dbReference type="ARBA" id="ARBA00023180"/>
    </source>
</evidence>
<organism evidence="8 9">
    <name type="scientific">Drosophila mauritiana</name>
    <name type="common">Fruit fly</name>
    <dbReference type="NCBI Taxonomy" id="7226"/>
    <lineage>
        <taxon>Eukaryota</taxon>
        <taxon>Metazoa</taxon>
        <taxon>Ecdysozoa</taxon>
        <taxon>Arthropoda</taxon>
        <taxon>Hexapoda</taxon>
        <taxon>Insecta</taxon>
        <taxon>Pterygota</taxon>
        <taxon>Neoptera</taxon>
        <taxon>Endopterygota</taxon>
        <taxon>Diptera</taxon>
        <taxon>Brachycera</taxon>
        <taxon>Muscomorpha</taxon>
        <taxon>Ephydroidea</taxon>
        <taxon>Drosophilidae</taxon>
        <taxon>Drosophila</taxon>
        <taxon>Sophophora</taxon>
    </lineage>
</organism>
<dbReference type="SUPFAM" id="SSF53474">
    <property type="entry name" value="alpha/beta-Hydrolases"/>
    <property type="match status" value="1"/>
</dbReference>
<dbReference type="RefSeq" id="XP_033165281.1">
    <property type="nucleotide sequence ID" value="XM_033309390.1"/>
</dbReference>
<evidence type="ECO:0000256" key="4">
    <source>
        <dbReference type="ARBA" id="ARBA00023157"/>
    </source>
</evidence>
<dbReference type="GO" id="GO:0106435">
    <property type="term" value="F:carboxylesterase activity"/>
    <property type="evidence" value="ECO:0007669"/>
    <property type="project" value="UniProtKB-EC"/>
</dbReference>
<keyword evidence="5" id="KW-0325">Glycoprotein</keyword>
<evidence type="ECO:0000313" key="8">
    <source>
        <dbReference type="Proteomes" id="UP000515162"/>
    </source>
</evidence>
<keyword evidence="4" id="KW-1015">Disulfide bond</keyword>
<evidence type="ECO:0000256" key="3">
    <source>
        <dbReference type="ARBA" id="ARBA00022801"/>
    </source>
</evidence>
<dbReference type="EC" id="3.1.1.1" evidence="6"/>
<keyword evidence="2" id="KW-0719">Serine esterase</keyword>
<dbReference type="AlphaFoldDB" id="A0A6P8KPJ5"/>
<keyword evidence="8" id="KW-1185">Reference proteome</keyword>
<evidence type="ECO:0000256" key="2">
    <source>
        <dbReference type="ARBA" id="ARBA00022487"/>
    </source>
</evidence>
<dbReference type="GeneID" id="117144286"/>
<comment type="similarity">
    <text evidence="1">Belongs to the type-B carboxylesterase/lipase family.</text>
</comment>
<dbReference type="InterPro" id="IPR029058">
    <property type="entry name" value="AB_hydrolase_fold"/>
</dbReference>
<name>A0A6P8KPJ5_DROMA</name>
<sequence>MSFENSGTSPVVQTTHGKVQGTLMKGLYDNEFYVFDGIPYAAPPLGSLRFKEPQDIQPWKETRDCSKPASKCLQVIALTKVIEGSEDCLYLNISVKTLQSEKPFPIMVYIHGGAFLRGDSSRRLWAPDYFMEENVLHVSIGHRLGLFGFLNFADPSLDVPGNAGLKDIIMALRWIRANALNFNGDPDRITIFGHSSGSYMVNMLLASPQTEGLFHKAILMAGFSMEVNTQPHLEYRLAKRLGYEGNNVDSQVFEFLLKADPNLLVSADVFSPEEKAEGVNLSFKPTIEWYATPNAVMLAEPKELLRNSWSNRIPIILGANTDEGLLSTVGFKSDPKVLQGFRDHPERALPPVLKSTCDSAQKREMARKMLEYFCQASGEQLSFDHFDAVKDIFTHHIFHALYRMIQSRLAYAQAPTYFYRFDFDSPDFNFYRIQNWGKEQRGVNHVDELGYIYVMPATFKLDKSRPEFTTICRMVSMFVHFAATSDPNSPLTKPFVDWKPVTSRTTPMVLNIAEELKFMPHTMPKLVFYDQLFEQAGVSLF</sequence>
<proteinExistence type="inferred from homology"/>
<evidence type="ECO:0000313" key="9">
    <source>
        <dbReference type="RefSeq" id="XP_033165281.1"/>
    </source>
</evidence>
<keyword evidence="3" id="KW-0378">Hydrolase</keyword>
<gene>
    <name evidence="9" type="primary">LOC117144286</name>
</gene>
<dbReference type="PANTHER" id="PTHR43142:SF1">
    <property type="entry name" value="CARBOXYLIC ESTER HYDROLASE"/>
    <property type="match status" value="1"/>
</dbReference>
<evidence type="ECO:0000256" key="6">
    <source>
        <dbReference type="ARBA" id="ARBA00039155"/>
    </source>
</evidence>
<evidence type="ECO:0000256" key="1">
    <source>
        <dbReference type="ARBA" id="ARBA00005964"/>
    </source>
</evidence>
<dbReference type="Gene3D" id="3.40.50.1820">
    <property type="entry name" value="alpha/beta hydrolase"/>
    <property type="match status" value="1"/>
</dbReference>
<dbReference type="InterPro" id="IPR002018">
    <property type="entry name" value="CarbesteraseB"/>
</dbReference>
<dbReference type="PANTHER" id="PTHR43142">
    <property type="entry name" value="CARBOXYLIC ESTER HYDROLASE"/>
    <property type="match status" value="1"/>
</dbReference>
<feature type="domain" description="Carboxylesterase type B" evidence="7">
    <location>
        <begin position="9"/>
        <end position="517"/>
    </location>
</feature>
<protein>
    <recommendedName>
        <fullName evidence="6">carboxylesterase</fullName>
        <ecNumber evidence="6">3.1.1.1</ecNumber>
    </recommendedName>
</protein>
<dbReference type="Proteomes" id="UP000515162">
    <property type="component" value="Chromosome 3R"/>
</dbReference>
<evidence type="ECO:0000259" key="7">
    <source>
        <dbReference type="Pfam" id="PF00135"/>
    </source>
</evidence>
<reference evidence="9" key="1">
    <citation type="submission" date="2025-08" db="UniProtKB">
        <authorList>
            <consortium name="RefSeq"/>
        </authorList>
    </citation>
    <scope>IDENTIFICATION</scope>
    <source>
        <strain evidence="9">Mau12</strain>
        <tissue evidence="9">Whole Body</tissue>
    </source>
</reference>